<dbReference type="RefSeq" id="WP_035616521.1">
    <property type="nucleotide sequence ID" value="NZ_ARYK01000004.1"/>
</dbReference>
<feature type="signal peptide" evidence="3">
    <location>
        <begin position="1"/>
        <end position="21"/>
    </location>
</feature>
<dbReference type="PROSITE" id="PS51257">
    <property type="entry name" value="PROKAR_LIPOPROTEIN"/>
    <property type="match status" value="1"/>
</dbReference>
<accession>A0A059FNM5</accession>
<name>A0A059FNM5_9PROT</name>
<evidence type="ECO:0000256" key="1">
    <source>
        <dbReference type="ARBA" id="ARBA00022690"/>
    </source>
</evidence>
<evidence type="ECO:0000313" key="5">
    <source>
        <dbReference type="EMBL" id="KCZ92290.1"/>
    </source>
</evidence>
<dbReference type="EMBL" id="ARYK01000004">
    <property type="protein sequence ID" value="KCZ92290.1"/>
    <property type="molecule type" value="Genomic_DNA"/>
</dbReference>
<keyword evidence="5" id="KW-0449">Lipoprotein</keyword>
<dbReference type="PATRIC" id="fig|1280950.3.peg.1933"/>
<dbReference type="Proteomes" id="UP000025171">
    <property type="component" value="Unassembled WGS sequence"/>
</dbReference>
<keyword evidence="6" id="KW-1185">Reference proteome</keyword>
<feature type="chain" id="PRO_5001572437" evidence="3">
    <location>
        <begin position="22"/>
        <end position="153"/>
    </location>
</feature>
<dbReference type="PANTHER" id="PTHR36530">
    <property type="entry name" value="INHIBITOR OF CYSTEINE PEPTIDASE"/>
    <property type="match status" value="1"/>
</dbReference>
<evidence type="ECO:0000313" key="6">
    <source>
        <dbReference type="Proteomes" id="UP000025171"/>
    </source>
</evidence>
<dbReference type="eggNOG" id="COG5513">
    <property type="taxonomic scope" value="Bacteria"/>
</dbReference>
<dbReference type="STRING" id="1280950.HJO_09654"/>
<organism evidence="5 6">
    <name type="scientific">Hyphomonas johnsonii MHS-2</name>
    <dbReference type="NCBI Taxonomy" id="1280950"/>
    <lineage>
        <taxon>Bacteria</taxon>
        <taxon>Pseudomonadati</taxon>
        <taxon>Pseudomonadota</taxon>
        <taxon>Alphaproteobacteria</taxon>
        <taxon>Hyphomonadales</taxon>
        <taxon>Hyphomonadaceae</taxon>
        <taxon>Hyphomonas</taxon>
    </lineage>
</organism>
<evidence type="ECO:0000259" key="4">
    <source>
        <dbReference type="Pfam" id="PF09394"/>
    </source>
</evidence>
<dbReference type="InterPro" id="IPR052781">
    <property type="entry name" value="Cys_protease_inhibitor_I42"/>
</dbReference>
<dbReference type="OrthoDB" id="670336at2"/>
<keyword evidence="1" id="KW-0646">Protease inhibitor</keyword>
<dbReference type="Gene3D" id="2.60.40.2020">
    <property type="match status" value="1"/>
</dbReference>
<dbReference type="InterPro" id="IPR018990">
    <property type="entry name" value="Prot_inh_I42_chagasin"/>
</dbReference>
<sequence>MARTRNLFASCGLAAACLGLAACEPSPRLPAEAPVMQADGVTHAGADQNGGAVTLQADGVLRVELETIPTAGYIWEVVSQPAFLELVDEATRPTDPEFQNQEGVTGGNHFMAFDFQAVAAGTGRIEMVEHRPWEENVQPSGTWHIDVTAQAAP</sequence>
<comment type="caution">
    <text evidence="5">The sequence shown here is derived from an EMBL/GenBank/DDBJ whole genome shotgun (WGS) entry which is preliminary data.</text>
</comment>
<feature type="domain" description="Proteinase inhibitor I42 chagasin" evidence="4">
    <location>
        <begin position="56"/>
        <end position="147"/>
    </location>
</feature>
<dbReference type="GO" id="GO:0004869">
    <property type="term" value="F:cysteine-type endopeptidase inhibitor activity"/>
    <property type="evidence" value="ECO:0007669"/>
    <property type="project" value="UniProtKB-KW"/>
</dbReference>
<dbReference type="PANTHER" id="PTHR36530:SF1">
    <property type="entry name" value="AMOEBIASIN-1"/>
    <property type="match status" value="1"/>
</dbReference>
<evidence type="ECO:0000256" key="3">
    <source>
        <dbReference type="SAM" id="SignalP"/>
    </source>
</evidence>
<dbReference type="InterPro" id="IPR036331">
    <property type="entry name" value="Chagasin-like_sf"/>
</dbReference>
<dbReference type="AlphaFoldDB" id="A0A059FNM5"/>
<protein>
    <submittedName>
        <fullName evidence="5">Putative lipoprotein</fullName>
    </submittedName>
</protein>
<reference evidence="5 6" key="1">
    <citation type="journal article" date="2014" name="Antonie Van Leeuwenhoek">
        <title>Hyphomonas beringensis sp. nov. and Hyphomonas chukchiensis sp. nov., isolated from surface seawater of the Bering Sea and Chukchi Sea.</title>
        <authorList>
            <person name="Li C."/>
            <person name="Lai Q."/>
            <person name="Li G."/>
            <person name="Dong C."/>
            <person name="Wang J."/>
            <person name="Liao Y."/>
            <person name="Shao Z."/>
        </authorList>
    </citation>
    <scope>NUCLEOTIDE SEQUENCE [LARGE SCALE GENOMIC DNA]</scope>
    <source>
        <strain evidence="5 6">MHS-2</strain>
    </source>
</reference>
<dbReference type="Pfam" id="PF09394">
    <property type="entry name" value="Inhibitor_I42"/>
    <property type="match status" value="1"/>
</dbReference>
<keyword evidence="3" id="KW-0732">Signal</keyword>
<evidence type="ECO:0000256" key="2">
    <source>
        <dbReference type="ARBA" id="ARBA00022704"/>
    </source>
</evidence>
<gene>
    <name evidence="5" type="ORF">HJO_09654</name>
</gene>
<proteinExistence type="predicted"/>
<dbReference type="SUPFAM" id="SSF141066">
    <property type="entry name" value="ICP-like"/>
    <property type="match status" value="1"/>
</dbReference>
<keyword evidence="2" id="KW-0789">Thiol protease inhibitor</keyword>